<dbReference type="Gene3D" id="3.30.920.30">
    <property type="entry name" value="Hypothetical protein"/>
    <property type="match status" value="1"/>
</dbReference>
<evidence type="ECO:0000313" key="2">
    <source>
        <dbReference type="Proteomes" id="UP000198736"/>
    </source>
</evidence>
<organism evidence="1 2">
    <name type="scientific">Candidatus Nitrospira nitrificans</name>
    <dbReference type="NCBI Taxonomy" id="1742973"/>
    <lineage>
        <taxon>Bacteria</taxon>
        <taxon>Pseudomonadati</taxon>
        <taxon>Nitrospirota</taxon>
        <taxon>Nitrospiria</taxon>
        <taxon>Nitrospirales</taxon>
        <taxon>Nitrospiraceae</taxon>
        <taxon>Nitrospira</taxon>
    </lineage>
</organism>
<dbReference type="Proteomes" id="UP000198736">
    <property type="component" value="Unassembled WGS sequence"/>
</dbReference>
<dbReference type="EMBL" id="CZPZ01000005">
    <property type="protein sequence ID" value="CUS33510.1"/>
    <property type="molecule type" value="Genomic_DNA"/>
</dbReference>
<keyword evidence="2" id="KW-1185">Reference proteome</keyword>
<gene>
    <name evidence="1" type="ORF">COMA2_130100</name>
</gene>
<accession>A0A0S4LC68</accession>
<dbReference type="InterPro" id="IPR038570">
    <property type="entry name" value="HicA_sf"/>
</dbReference>
<dbReference type="AlphaFoldDB" id="A0A0S4LC68"/>
<sequence length="38" mass="4250">MYKVTVDCHRGEVKAQDIKSIIGQAGISKEQFWNLAGQ</sequence>
<reference evidence="2" key="1">
    <citation type="submission" date="2015-10" db="EMBL/GenBank/DDBJ databases">
        <authorList>
            <person name="Luecker S."/>
            <person name="Luecker S."/>
        </authorList>
    </citation>
    <scope>NUCLEOTIDE SEQUENCE [LARGE SCALE GENOMIC DNA]</scope>
</reference>
<protein>
    <submittedName>
        <fullName evidence="1">YcfA family protein</fullName>
    </submittedName>
</protein>
<name>A0A0S4LC68_9BACT</name>
<evidence type="ECO:0000313" key="1">
    <source>
        <dbReference type="EMBL" id="CUS33510.1"/>
    </source>
</evidence>
<proteinExistence type="predicted"/>